<dbReference type="CDD" id="cd00063">
    <property type="entry name" value="FN3"/>
    <property type="match status" value="1"/>
</dbReference>
<accession>A0A836JHJ1</accession>
<dbReference type="Proteomes" id="UP000667349">
    <property type="component" value="Unassembled WGS sequence"/>
</dbReference>
<dbReference type="SMART" id="SM00060">
    <property type="entry name" value="FN3"/>
    <property type="match status" value="1"/>
</dbReference>
<dbReference type="SUPFAM" id="SSF48726">
    <property type="entry name" value="Immunoglobulin"/>
    <property type="match status" value="5"/>
</dbReference>
<keyword evidence="5" id="KW-1015">Disulfide bond</keyword>
<reference evidence="10" key="1">
    <citation type="submission" date="2020-02" db="EMBL/GenBank/DDBJ databases">
        <title>Relaxed selection underlies rapid genomic changes in the transitions from sociality to social parasitism in ants.</title>
        <authorList>
            <person name="Bi X."/>
        </authorList>
    </citation>
    <scope>NUCLEOTIDE SEQUENCE</scope>
    <source>
        <strain evidence="10">BGI-DK2013a</strain>
        <tissue evidence="10">Whole body</tissue>
    </source>
</reference>
<organism evidence="10 11">
    <name type="scientific">Acromyrmex insinuator</name>
    <dbReference type="NCBI Taxonomy" id="230686"/>
    <lineage>
        <taxon>Eukaryota</taxon>
        <taxon>Metazoa</taxon>
        <taxon>Ecdysozoa</taxon>
        <taxon>Arthropoda</taxon>
        <taxon>Hexapoda</taxon>
        <taxon>Insecta</taxon>
        <taxon>Pterygota</taxon>
        <taxon>Neoptera</taxon>
        <taxon>Endopterygota</taxon>
        <taxon>Hymenoptera</taxon>
        <taxon>Apocrita</taxon>
        <taxon>Aculeata</taxon>
        <taxon>Formicoidea</taxon>
        <taxon>Formicidae</taxon>
        <taxon>Myrmicinae</taxon>
        <taxon>Acromyrmex</taxon>
    </lineage>
</organism>
<dbReference type="EMBL" id="JAANHZ010000244">
    <property type="protein sequence ID" value="KAG5313640.1"/>
    <property type="molecule type" value="Genomic_DNA"/>
</dbReference>
<evidence type="ECO:0000256" key="6">
    <source>
        <dbReference type="SAM" id="Phobius"/>
    </source>
</evidence>
<keyword evidence="7" id="KW-0732">Signal</keyword>
<feature type="non-terminal residue" evidence="10">
    <location>
        <position position="823"/>
    </location>
</feature>
<dbReference type="InterPro" id="IPR003961">
    <property type="entry name" value="FN3_dom"/>
</dbReference>
<keyword evidence="2 6" id="KW-0812">Transmembrane</keyword>
<evidence type="ECO:0000256" key="3">
    <source>
        <dbReference type="ARBA" id="ARBA00022989"/>
    </source>
</evidence>
<feature type="chain" id="PRO_5032318831" evidence="7">
    <location>
        <begin position="27"/>
        <end position="823"/>
    </location>
</feature>
<evidence type="ECO:0000313" key="10">
    <source>
        <dbReference type="EMBL" id="KAG5313640.1"/>
    </source>
</evidence>
<dbReference type="InterPro" id="IPR013162">
    <property type="entry name" value="CD80_C2-set"/>
</dbReference>
<feature type="domain" description="Ig-like" evidence="8">
    <location>
        <begin position="158"/>
        <end position="253"/>
    </location>
</feature>
<dbReference type="SMART" id="SM00409">
    <property type="entry name" value="IG"/>
    <property type="match status" value="4"/>
</dbReference>
<evidence type="ECO:0000313" key="11">
    <source>
        <dbReference type="Proteomes" id="UP000667349"/>
    </source>
</evidence>
<protein>
    <submittedName>
        <fullName evidence="10">NCAM1 protein</fullName>
    </submittedName>
</protein>
<comment type="caution">
    <text evidence="10">The sequence shown here is derived from an EMBL/GenBank/DDBJ whole genome shotgun (WGS) entry which is preliminary data.</text>
</comment>
<feature type="transmembrane region" description="Helical" evidence="6">
    <location>
        <begin position="703"/>
        <end position="730"/>
    </location>
</feature>
<dbReference type="PROSITE" id="PS50835">
    <property type="entry name" value="IG_LIKE"/>
    <property type="match status" value="5"/>
</dbReference>
<feature type="non-terminal residue" evidence="10">
    <location>
        <position position="1"/>
    </location>
</feature>
<dbReference type="PANTHER" id="PTHR23278:SF4">
    <property type="entry name" value="SIDESTEP, ISOFORM C"/>
    <property type="match status" value="1"/>
</dbReference>
<keyword evidence="3 6" id="KW-1133">Transmembrane helix</keyword>
<dbReference type="InterPro" id="IPR007110">
    <property type="entry name" value="Ig-like_dom"/>
</dbReference>
<comment type="subcellular location">
    <subcellularLocation>
        <location evidence="1">Membrane</location>
        <topology evidence="1">Single-pass membrane protein</topology>
    </subcellularLocation>
</comment>
<feature type="domain" description="Ig-like" evidence="8">
    <location>
        <begin position="42"/>
        <end position="150"/>
    </location>
</feature>
<dbReference type="Pfam" id="PF07686">
    <property type="entry name" value="V-set"/>
    <property type="match status" value="1"/>
</dbReference>
<feature type="domain" description="Fibronectin type-III" evidence="9">
    <location>
        <begin position="560"/>
        <end position="676"/>
    </location>
</feature>
<dbReference type="InterPro" id="IPR036179">
    <property type="entry name" value="Ig-like_dom_sf"/>
</dbReference>
<dbReference type="InterPro" id="IPR013783">
    <property type="entry name" value="Ig-like_fold"/>
</dbReference>
<dbReference type="InterPro" id="IPR003598">
    <property type="entry name" value="Ig_sub2"/>
</dbReference>
<feature type="domain" description="Ig-like" evidence="8">
    <location>
        <begin position="264"/>
        <end position="357"/>
    </location>
</feature>
<evidence type="ECO:0000256" key="1">
    <source>
        <dbReference type="ARBA" id="ARBA00004167"/>
    </source>
</evidence>
<evidence type="ECO:0000256" key="4">
    <source>
        <dbReference type="ARBA" id="ARBA00023136"/>
    </source>
</evidence>
<dbReference type="Pfam" id="PF08205">
    <property type="entry name" value="C2-set_2"/>
    <property type="match status" value="2"/>
</dbReference>
<dbReference type="CDD" id="cd00096">
    <property type="entry name" value="Ig"/>
    <property type="match status" value="2"/>
</dbReference>
<evidence type="ECO:0000259" key="8">
    <source>
        <dbReference type="PROSITE" id="PS50835"/>
    </source>
</evidence>
<evidence type="ECO:0000259" key="9">
    <source>
        <dbReference type="PROSITE" id="PS50853"/>
    </source>
</evidence>
<dbReference type="Pfam" id="PF13927">
    <property type="entry name" value="Ig_3"/>
    <property type="match status" value="1"/>
</dbReference>
<sequence length="823" mass="91307">MRCASGYVFLTSLLMVLRTRRMGAAAEESEFQNKVPVRLVWATEGDDVELPCDITPPMPEDSVNMVLWFKDNAGIPLYRQVFLDARNGSLISAIHWAVSDDLGRRTYFQVGDGHRAKLKVTKVTLKDQGVFRCRVDFVDSPTRNFRVNLTLVEQPSKPVIYDAQGREVTGVGGPFLEGYNLALICQVAGGKPKPSVTWWKDGELLDGVVDTSSIGSSSRFTENHLFIDTVTRSLWGAKLECRAQSGPMEKPIVREVPLDIYLKPAIVKIVLSEEQIFAGRPIAARCETWGSSPAARIIWRLGEHVMSDPNVSTTQRSNSTVSKVALVLGKDDDGKELVCRAENPRFPGGVLEEIKILRISYAPVVVARLANGYILDTLREGDDLKLVCDVQSNPPPTQVTWYHNNQRLEHDVSAGILLASNSLTLRVLALAHVGDYSCVAMNAVGETHSPPLFIHMKYAPRCREDNERREITVARHETVLLKCEVEALPDDYVRFSWTYNGTVGDVLPMPNSRVENKGLVSMLEYTPNTETDYGTLACWASNGIGRQRTPCIFNIVPAKPPQPPLNCALHNETSSLEVNCIPGSDGGSPQHFLLEVRGSLRSSGIGHIGTHTLQTPQSDQGMVGESPPIYQDMNPTPNFQLHDLEPGYDYTVYIYAINGRGMSEPALLEHIRVVEPIGGKMERSGIFLEDLKKALPQASSENMIIAIALAGTGAIALILIGIGVIIGVVICRKRSNTPAIEGPDDFTTPTYVPAQRIEPRIRYSNENRRSQRASLYVEENRKGNYHNRKQQICMLPRVQIISKLFNLLSEPDLLHRVELDLQE</sequence>
<feature type="domain" description="Ig-like" evidence="8">
    <location>
        <begin position="363"/>
        <end position="449"/>
    </location>
</feature>
<dbReference type="GO" id="GO:0016020">
    <property type="term" value="C:membrane"/>
    <property type="evidence" value="ECO:0007669"/>
    <property type="project" value="UniProtKB-SubCell"/>
</dbReference>
<dbReference type="InterPro" id="IPR003599">
    <property type="entry name" value="Ig_sub"/>
</dbReference>
<evidence type="ECO:0000256" key="7">
    <source>
        <dbReference type="SAM" id="SignalP"/>
    </source>
</evidence>
<feature type="domain" description="Ig-like" evidence="8">
    <location>
        <begin position="460"/>
        <end position="543"/>
    </location>
</feature>
<keyword evidence="4 6" id="KW-0472">Membrane</keyword>
<evidence type="ECO:0000256" key="5">
    <source>
        <dbReference type="ARBA" id="ARBA00023157"/>
    </source>
</evidence>
<dbReference type="InterPro" id="IPR036116">
    <property type="entry name" value="FN3_sf"/>
</dbReference>
<dbReference type="AlphaFoldDB" id="A0A836JHJ1"/>
<evidence type="ECO:0000256" key="2">
    <source>
        <dbReference type="ARBA" id="ARBA00022692"/>
    </source>
</evidence>
<feature type="signal peptide" evidence="7">
    <location>
        <begin position="1"/>
        <end position="26"/>
    </location>
</feature>
<name>A0A836JHJ1_9HYME</name>
<dbReference type="PROSITE" id="PS50853">
    <property type="entry name" value="FN3"/>
    <property type="match status" value="1"/>
</dbReference>
<dbReference type="SUPFAM" id="SSF49265">
    <property type="entry name" value="Fibronectin type III"/>
    <property type="match status" value="1"/>
</dbReference>
<dbReference type="SMART" id="SM00408">
    <property type="entry name" value="IGc2"/>
    <property type="match status" value="4"/>
</dbReference>
<proteinExistence type="predicted"/>
<keyword evidence="11" id="KW-1185">Reference proteome</keyword>
<dbReference type="PANTHER" id="PTHR23278">
    <property type="entry name" value="SIDESTEP PROTEIN"/>
    <property type="match status" value="1"/>
</dbReference>
<dbReference type="Gene3D" id="2.60.40.10">
    <property type="entry name" value="Immunoglobulins"/>
    <property type="match status" value="6"/>
</dbReference>
<gene>
    <name evidence="10" type="primary">Ncam1</name>
    <name evidence="10" type="ORF">G6Z75_0000594</name>
</gene>
<dbReference type="InterPro" id="IPR013106">
    <property type="entry name" value="Ig_V-set"/>
</dbReference>